<dbReference type="STRING" id="1077947.SAMN05216227_10469"/>
<reference evidence="2 3" key="1">
    <citation type="submission" date="2016-10" db="EMBL/GenBank/DDBJ databases">
        <authorList>
            <person name="de Groot N.N."/>
        </authorList>
    </citation>
    <scope>NUCLEOTIDE SEQUENCE [LARGE SCALE GENOMIC DNA]</scope>
    <source>
        <strain evidence="2 3">CGMCC 1.10836</strain>
    </source>
</reference>
<feature type="domain" description="Bacteriophage T5 Orf172 DNA-binding" evidence="1">
    <location>
        <begin position="84"/>
        <end position="177"/>
    </location>
</feature>
<proteinExistence type="predicted"/>
<accession>A0A1H8LVQ4</accession>
<organism evidence="2 3">
    <name type="scientific">Pseudorhodobacter antarcticus</name>
    <dbReference type="NCBI Taxonomy" id="1077947"/>
    <lineage>
        <taxon>Bacteria</taxon>
        <taxon>Pseudomonadati</taxon>
        <taxon>Pseudomonadota</taxon>
        <taxon>Alphaproteobacteria</taxon>
        <taxon>Rhodobacterales</taxon>
        <taxon>Paracoccaceae</taxon>
        <taxon>Pseudorhodobacter</taxon>
    </lineage>
</organism>
<keyword evidence="3" id="KW-1185">Reference proteome</keyword>
<dbReference type="AlphaFoldDB" id="A0A1H8LVQ4"/>
<protein>
    <submittedName>
        <fullName evidence="2">T5orf172 domain-containing protein</fullName>
    </submittedName>
</protein>
<dbReference type="InterPro" id="IPR018306">
    <property type="entry name" value="Phage_T5_Orf172_DNA-bd"/>
</dbReference>
<dbReference type="Pfam" id="PF10544">
    <property type="entry name" value="T5orf172"/>
    <property type="match status" value="1"/>
</dbReference>
<gene>
    <name evidence="2" type="ORF">SAMN05216227_10469</name>
</gene>
<dbReference type="Proteomes" id="UP000183002">
    <property type="component" value="Unassembled WGS sequence"/>
</dbReference>
<dbReference type="RefSeq" id="WP_074818896.1">
    <property type="nucleotide sequence ID" value="NZ_FOCO01000046.1"/>
</dbReference>
<evidence type="ECO:0000313" key="2">
    <source>
        <dbReference type="EMBL" id="SEO09185.1"/>
    </source>
</evidence>
<name>A0A1H8LVQ4_9RHOB</name>
<evidence type="ECO:0000259" key="1">
    <source>
        <dbReference type="Pfam" id="PF10544"/>
    </source>
</evidence>
<sequence>MVPGELTASEILFLNRHGFLDDEIYDARFETSAVWKDKARQLGFDLVLGSPCQKSGHRIRTRAGHCVQCDPKKIAFVTRHNRPGFVYVAASRHGKILKIGNAVDTDQRERNLCNHQYGSFSDWIIIASARVDNRGQTEQAALRAMSHRMIEKTYHKDGKNQVARELIQAPLNEVLSAFALAIKTDNPQQMWKHQRLADFNYLI</sequence>
<dbReference type="EMBL" id="FOCO01000046">
    <property type="protein sequence ID" value="SEO09185.1"/>
    <property type="molecule type" value="Genomic_DNA"/>
</dbReference>
<evidence type="ECO:0000313" key="3">
    <source>
        <dbReference type="Proteomes" id="UP000183002"/>
    </source>
</evidence>